<gene>
    <name evidence="3" type="ORF">OOW_P131scaffold00017g3</name>
</gene>
<keyword evidence="2" id="KW-0732">Signal</keyword>
<name>L7JRR7_PYRO1</name>
<protein>
    <submittedName>
        <fullName evidence="3">Uncharacterized protein</fullName>
    </submittedName>
</protein>
<feature type="region of interest" description="Disordered" evidence="1">
    <location>
        <begin position="158"/>
        <end position="194"/>
    </location>
</feature>
<proteinExistence type="predicted"/>
<dbReference type="EMBL" id="JH795691">
    <property type="protein sequence ID" value="ELQ70509.1"/>
    <property type="molecule type" value="Genomic_DNA"/>
</dbReference>
<sequence length="218" mass="23654">MLSLVFFFFFFFFCSLLLPFLSSSLDREGKEECKQKFRRIAYPATTLKPCPLCKCPGTNSILSYRLPKLCTQIIAEHIHDSEEPRGLNGATYCHDAEGEALSQSRMTVEGTKAMPDSEELFVKQQPAPATGFSPPASAAGGFPPDDPVQKAMRGAISSTSATGGLPTLETGVTPTKARRGKDREIGPPPAATPPEATEILAVELGELHFFVPRLGRCF</sequence>
<dbReference type="AlphaFoldDB" id="L7JRR7"/>
<evidence type="ECO:0000256" key="1">
    <source>
        <dbReference type="SAM" id="MobiDB-lite"/>
    </source>
</evidence>
<reference evidence="3" key="1">
    <citation type="journal article" date="2012" name="PLoS Genet.">
        <title>Comparative analysis of the genomes of two field isolates of the rice blast fungus Magnaporthe oryzae.</title>
        <authorList>
            <person name="Xue M."/>
            <person name="Yang J."/>
            <person name="Li Z."/>
            <person name="Hu S."/>
            <person name="Yao N."/>
            <person name="Dean R.A."/>
            <person name="Zhao W."/>
            <person name="Shen M."/>
            <person name="Zhang H."/>
            <person name="Li C."/>
            <person name="Liu L."/>
            <person name="Cao L."/>
            <person name="Xu X."/>
            <person name="Xing Y."/>
            <person name="Hsiang T."/>
            <person name="Zhang Z."/>
            <person name="Xu J.R."/>
            <person name="Peng Y.L."/>
        </authorList>
    </citation>
    <scope>NUCLEOTIDE SEQUENCE [LARGE SCALE GENOMIC DNA]</scope>
    <source>
        <strain evidence="3">P131</strain>
    </source>
</reference>
<organism>
    <name type="scientific">Pyricularia oryzae (strain P131)</name>
    <name type="common">Rice blast fungus</name>
    <name type="synonym">Magnaporthe oryzae</name>
    <dbReference type="NCBI Taxonomy" id="1143193"/>
    <lineage>
        <taxon>Eukaryota</taxon>
        <taxon>Fungi</taxon>
        <taxon>Dikarya</taxon>
        <taxon>Ascomycota</taxon>
        <taxon>Pezizomycotina</taxon>
        <taxon>Sordariomycetes</taxon>
        <taxon>Sordariomycetidae</taxon>
        <taxon>Magnaporthales</taxon>
        <taxon>Pyriculariaceae</taxon>
        <taxon>Pyricularia</taxon>
    </lineage>
</organism>
<evidence type="ECO:0000313" key="3">
    <source>
        <dbReference type="EMBL" id="ELQ70509.1"/>
    </source>
</evidence>
<feature type="signal peptide" evidence="2">
    <location>
        <begin position="1"/>
        <end position="23"/>
    </location>
</feature>
<feature type="chain" id="PRO_5003978780" evidence="2">
    <location>
        <begin position="24"/>
        <end position="218"/>
    </location>
</feature>
<evidence type="ECO:0000256" key="2">
    <source>
        <dbReference type="SAM" id="SignalP"/>
    </source>
</evidence>
<accession>L7JRR7</accession>